<evidence type="ECO:0000313" key="1">
    <source>
        <dbReference type="EMBL" id="CAG6622453.1"/>
    </source>
</evidence>
<sequence>MNTCSFRSLIVTLVTDSLVFGLLLSLLIGNASSVATTQSNKDSILLYSKSATVPELPTHLCHKQTPGDQACQNFKMEQAIRVCGKQVNGTDASGDKVKMFNYTKVKSTDCYNQACHIEEACTDSRYHAAIDCHKMTHYVDVLCKCDVYLDAKY</sequence>
<name>A0A8D8M7T4_9HEMI</name>
<reference evidence="1" key="1">
    <citation type="submission" date="2021-05" db="EMBL/GenBank/DDBJ databases">
        <authorList>
            <person name="Alioto T."/>
            <person name="Alioto T."/>
            <person name="Gomez Garrido J."/>
        </authorList>
    </citation>
    <scope>NUCLEOTIDE SEQUENCE</scope>
</reference>
<organism evidence="1">
    <name type="scientific">Cacopsylla melanoneura</name>
    <dbReference type="NCBI Taxonomy" id="428564"/>
    <lineage>
        <taxon>Eukaryota</taxon>
        <taxon>Metazoa</taxon>
        <taxon>Ecdysozoa</taxon>
        <taxon>Arthropoda</taxon>
        <taxon>Hexapoda</taxon>
        <taxon>Insecta</taxon>
        <taxon>Pterygota</taxon>
        <taxon>Neoptera</taxon>
        <taxon>Paraneoptera</taxon>
        <taxon>Hemiptera</taxon>
        <taxon>Sternorrhyncha</taxon>
        <taxon>Psylloidea</taxon>
        <taxon>Psyllidae</taxon>
        <taxon>Psyllinae</taxon>
        <taxon>Cacopsylla</taxon>
    </lineage>
</organism>
<protein>
    <submittedName>
        <fullName evidence="1">Uncharacterized protein</fullName>
    </submittedName>
</protein>
<dbReference type="EMBL" id="HBUF01052607">
    <property type="protein sequence ID" value="CAG6622453.1"/>
    <property type="molecule type" value="Transcribed_RNA"/>
</dbReference>
<proteinExistence type="predicted"/>
<dbReference type="AlphaFoldDB" id="A0A8D8M7T4"/>
<accession>A0A8D8M7T4</accession>